<dbReference type="Proteomes" id="UP001642360">
    <property type="component" value="Unassembled WGS sequence"/>
</dbReference>
<dbReference type="PANTHER" id="PTHR34130">
    <property type="entry name" value="OS08G0243800 PROTEIN"/>
    <property type="match status" value="1"/>
</dbReference>
<feature type="region of interest" description="Disordered" evidence="1">
    <location>
        <begin position="80"/>
        <end position="152"/>
    </location>
</feature>
<dbReference type="AlphaFoldDB" id="A0ABC8QYZ7"/>
<feature type="compositionally biased region" description="Basic and acidic residues" evidence="1">
    <location>
        <begin position="88"/>
        <end position="107"/>
    </location>
</feature>
<dbReference type="PANTHER" id="PTHR34130:SF3">
    <property type="entry name" value="DUF1645 FAMILY PROTEIN"/>
    <property type="match status" value="1"/>
</dbReference>
<feature type="region of interest" description="Disordered" evidence="1">
    <location>
        <begin position="1"/>
        <end position="42"/>
    </location>
</feature>
<evidence type="ECO:0000313" key="3">
    <source>
        <dbReference type="Proteomes" id="UP001642360"/>
    </source>
</evidence>
<reference evidence="2 3" key="1">
    <citation type="submission" date="2024-02" db="EMBL/GenBank/DDBJ databases">
        <authorList>
            <person name="Vignale AGUSTIN F."/>
            <person name="Sosa J E."/>
            <person name="Modenutti C."/>
        </authorList>
    </citation>
    <scope>NUCLEOTIDE SEQUENCE [LARGE SCALE GENOMIC DNA]</scope>
</reference>
<dbReference type="EMBL" id="CAUOFW020000848">
    <property type="protein sequence ID" value="CAK9137969.1"/>
    <property type="molecule type" value="Genomic_DNA"/>
</dbReference>
<name>A0ABC8QYZ7_9AQUA</name>
<proteinExistence type="predicted"/>
<protein>
    <submittedName>
        <fullName evidence="2">Uncharacterized protein</fullName>
    </submittedName>
</protein>
<feature type="compositionally biased region" description="Low complexity" evidence="1">
    <location>
        <begin position="108"/>
        <end position="123"/>
    </location>
</feature>
<sequence length="252" mass="28863">MGDKIDLGDQEEEEETLSLSNLPLATHEPNAKDFSRLKERRSSSQPTDFFEFFSDLNAEMSHAEDIIFCGKLIPLQEQSLPNITHKPPTGEDRKPQSFCRRRSESSPELKTSSSTSRSNSTKTIQMRSSRSLDYQKLRRNSSLSSDTSEIHRNSSVKRSEKFEFWGIKLLKPRWHALMFGLVKFPPEMDLRDMKNRQFRRNPGTMFTMPDAGKKVPVRRSDRKSSWGLLRVLGCVDHSSVEITASFGCMPQG</sequence>
<evidence type="ECO:0000256" key="1">
    <source>
        <dbReference type="SAM" id="MobiDB-lite"/>
    </source>
</evidence>
<comment type="caution">
    <text evidence="2">The sequence shown here is derived from an EMBL/GenBank/DDBJ whole genome shotgun (WGS) entry which is preliminary data.</text>
</comment>
<accession>A0ABC8QYZ7</accession>
<feature type="compositionally biased region" description="Basic and acidic residues" evidence="1">
    <location>
        <begin position="29"/>
        <end position="42"/>
    </location>
</feature>
<evidence type="ECO:0000313" key="2">
    <source>
        <dbReference type="EMBL" id="CAK9137969.1"/>
    </source>
</evidence>
<keyword evidence="3" id="KW-1185">Reference proteome</keyword>
<gene>
    <name evidence="2" type="ORF">ILEXP_LOCUS5025</name>
</gene>
<organism evidence="2 3">
    <name type="scientific">Ilex paraguariensis</name>
    <name type="common">yerba mate</name>
    <dbReference type="NCBI Taxonomy" id="185542"/>
    <lineage>
        <taxon>Eukaryota</taxon>
        <taxon>Viridiplantae</taxon>
        <taxon>Streptophyta</taxon>
        <taxon>Embryophyta</taxon>
        <taxon>Tracheophyta</taxon>
        <taxon>Spermatophyta</taxon>
        <taxon>Magnoliopsida</taxon>
        <taxon>eudicotyledons</taxon>
        <taxon>Gunneridae</taxon>
        <taxon>Pentapetalae</taxon>
        <taxon>asterids</taxon>
        <taxon>campanulids</taxon>
        <taxon>Aquifoliales</taxon>
        <taxon>Aquifoliaceae</taxon>
        <taxon>Ilex</taxon>
    </lineage>
</organism>